<keyword evidence="7 15" id="KW-0235">DNA replication</keyword>
<dbReference type="GO" id="GO:0006261">
    <property type="term" value="P:DNA-templated DNA replication"/>
    <property type="evidence" value="ECO:0007669"/>
    <property type="project" value="UniProtKB-UniRule"/>
</dbReference>
<comment type="catalytic activity">
    <reaction evidence="14 15">
        <text>DNA(n) + a 2'-deoxyribonucleoside 5'-triphosphate = DNA(n+1) + diphosphate</text>
        <dbReference type="Rhea" id="RHEA:22508"/>
        <dbReference type="Rhea" id="RHEA-COMP:17339"/>
        <dbReference type="Rhea" id="RHEA-COMP:17340"/>
        <dbReference type="ChEBI" id="CHEBI:33019"/>
        <dbReference type="ChEBI" id="CHEBI:61560"/>
        <dbReference type="ChEBI" id="CHEBI:173112"/>
        <dbReference type="EC" id="2.7.7.7"/>
    </reaction>
</comment>
<dbReference type="EMBL" id="CP003746">
    <property type="protein sequence ID" value="AFU98854.2"/>
    <property type="molecule type" value="Genomic_DNA"/>
</dbReference>
<dbReference type="FunFam" id="1.10.150.20:FF:000019">
    <property type="entry name" value="DNA polymerase IV"/>
    <property type="match status" value="1"/>
</dbReference>
<dbReference type="NCBIfam" id="NF002677">
    <property type="entry name" value="PRK02406.1"/>
    <property type="match status" value="1"/>
</dbReference>
<proteinExistence type="inferred from homology"/>
<keyword evidence="8 15" id="KW-0479">Metal-binding</keyword>
<keyword evidence="4 15" id="KW-0963">Cytoplasm</keyword>
<evidence type="ECO:0000256" key="1">
    <source>
        <dbReference type="ARBA" id="ARBA00004496"/>
    </source>
</evidence>
<dbReference type="HAMAP" id="MF_01113">
    <property type="entry name" value="DNApol_IV"/>
    <property type="match status" value="1"/>
</dbReference>
<dbReference type="Pfam" id="PF00817">
    <property type="entry name" value="IMS"/>
    <property type="match status" value="1"/>
</dbReference>
<dbReference type="Pfam" id="PF21999">
    <property type="entry name" value="IMS_HHH_1"/>
    <property type="match status" value="1"/>
</dbReference>
<evidence type="ECO:0000256" key="4">
    <source>
        <dbReference type="ARBA" id="ARBA00022490"/>
    </source>
</evidence>
<keyword evidence="10 15" id="KW-0460">Magnesium</keyword>
<dbReference type="FunFam" id="3.40.1170.60:FF:000001">
    <property type="entry name" value="DNA polymerase IV"/>
    <property type="match status" value="1"/>
</dbReference>
<accession>K4KI79</accession>
<comment type="subcellular location">
    <subcellularLocation>
        <location evidence="1 15">Cytoplasm</location>
    </subcellularLocation>
</comment>
<dbReference type="Gene3D" id="1.10.150.20">
    <property type="entry name" value="5' to 3' exonuclease, C-terminal subdomain"/>
    <property type="match status" value="1"/>
</dbReference>
<dbReference type="Gene3D" id="3.40.1170.60">
    <property type="match status" value="1"/>
</dbReference>
<keyword evidence="12 15" id="KW-0238">DNA-binding</keyword>
<evidence type="ECO:0000256" key="13">
    <source>
        <dbReference type="ARBA" id="ARBA00023204"/>
    </source>
</evidence>
<dbReference type="GO" id="GO:0000287">
    <property type="term" value="F:magnesium ion binding"/>
    <property type="evidence" value="ECO:0007669"/>
    <property type="project" value="UniProtKB-UniRule"/>
</dbReference>
<feature type="binding site" evidence="15">
    <location>
        <position position="109"/>
    </location>
    <ligand>
        <name>Mg(2+)</name>
        <dbReference type="ChEBI" id="CHEBI:18420"/>
    </ligand>
</feature>
<comment type="subunit">
    <text evidence="15">Monomer.</text>
</comment>
<dbReference type="Gene3D" id="3.30.1490.100">
    <property type="entry name" value="DNA polymerase, Y-family, little finger domain"/>
    <property type="match status" value="1"/>
</dbReference>
<keyword evidence="11 15" id="KW-0239">DNA-directed DNA polymerase</keyword>
<dbReference type="InterPro" id="IPR036775">
    <property type="entry name" value="DNA_pol_Y-fam_lit_finger_sf"/>
</dbReference>
<dbReference type="InterPro" id="IPR050116">
    <property type="entry name" value="DNA_polymerase-Y"/>
</dbReference>
<dbReference type="PANTHER" id="PTHR11076:SF33">
    <property type="entry name" value="DNA POLYMERASE KAPPA"/>
    <property type="match status" value="1"/>
</dbReference>
<dbReference type="GO" id="GO:0003684">
    <property type="term" value="F:damaged DNA binding"/>
    <property type="evidence" value="ECO:0007669"/>
    <property type="project" value="InterPro"/>
</dbReference>
<dbReference type="STRING" id="1117647.M5M_08325"/>
<dbReference type="Gene3D" id="3.30.70.270">
    <property type="match status" value="1"/>
</dbReference>
<evidence type="ECO:0000256" key="8">
    <source>
        <dbReference type="ARBA" id="ARBA00022723"/>
    </source>
</evidence>
<keyword evidence="3 15" id="KW-0515">Mutator protein</keyword>
<dbReference type="InterPro" id="IPR022880">
    <property type="entry name" value="DNApol_IV"/>
</dbReference>
<keyword evidence="5 15" id="KW-0808">Transferase</keyword>
<dbReference type="InterPro" id="IPR017961">
    <property type="entry name" value="DNA_pol_Y-fam_little_finger"/>
</dbReference>
<gene>
    <name evidence="15" type="primary">dinB</name>
    <name evidence="17" type="ordered locus">M5M_08325</name>
</gene>
<evidence type="ECO:0000259" key="16">
    <source>
        <dbReference type="PROSITE" id="PS50173"/>
    </source>
</evidence>
<evidence type="ECO:0000256" key="2">
    <source>
        <dbReference type="ARBA" id="ARBA00010945"/>
    </source>
</evidence>
<dbReference type="GO" id="GO:0003887">
    <property type="term" value="F:DNA-directed DNA polymerase activity"/>
    <property type="evidence" value="ECO:0007669"/>
    <property type="project" value="UniProtKB-UniRule"/>
</dbReference>
<keyword evidence="13 15" id="KW-0234">DNA repair</keyword>
<evidence type="ECO:0000256" key="14">
    <source>
        <dbReference type="ARBA" id="ARBA00049244"/>
    </source>
</evidence>
<sequence>MSDKPSVRKIIHIDADCFYAALELRDHPELVGKAIAVGGSASGRGVISTCNYEARRFGIHSAMPTATALRLCPHLVLMPHRFQVYKQASKDMHEIFSHYASVIEPLSLDEAYLDVSDSGLLSGSGTLIAEAIRKEVRAAVGITVSAGVAPNKFLAKVASDWNKPDGLCVIKPAQVAGFVAGLPVSKIFGVGRVTAAKMQSLGLHQCKDLQARSEMELVSHFGSFGSRLYSLCRGIDHRPVAATRTRKSMSVEHTYATDLIGRDACLERVPDLLIELDQRMQKIESGLFISGCFVKVKFSDFSVTTLARAGIKPGACLYKSLFSEALDRHNLPVRLLGIGVKLAPRQGDAGAQLALF</sequence>
<evidence type="ECO:0000256" key="9">
    <source>
        <dbReference type="ARBA" id="ARBA00022763"/>
    </source>
</evidence>
<evidence type="ECO:0000313" key="18">
    <source>
        <dbReference type="Proteomes" id="UP000000466"/>
    </source>
</evidence>
<dbReference type="SUPFAM" id="SSF100879">
    <property type="entry name" value="Lesion bypass DNA polymerase (Y-family), little finger domain"/>
    <property type="match status" value="1"/>
</dbReference>
<dbReference type="KEGG" id="saga:M5M_08325"/>
<dbReference type="PROSITE" id="PS50173">
    <property type="entry name" value="UMUC"/>
    <property type="match status" value="1"/>
</dbReference>
<feature type="active site" evidence="15">
    <location>
        <position position="110"/>
    </location>
</feature>
<evidence type="ECO:0000256" key="11">
    <source>
        <dbReference type="ARBA" id="ARBA00022932"/>
    </source>
</evidence>
<dbReference type="AlphaFoldDB" id="K4KI79"/>
<dbReference type="SUPFAM" id="SSF56672">
    <property type="entry name" value="DNA/RNA polymerases"/>
    <property type="match status" value="1"/>
</dbReference>
<dbReference type="HOGENOM" id="CLU_012348_1_2_6"/>
<dbReference type="eggNOG" id="COG0389">
    <property type="taxonomic scope" value="Bacteria"/>
</dbReference>
<name>K4KI79_SIMAS</name>
<feature type="site" description="Substrate discrimination" evidence="15">
    <location>
        <position position="19"/>
    </location>
</feature>
<evidence type="ECO:0000256" key="5">
    <source>
        <dbReference type="ARBA" id="ARBA00022679"/>
    </source>
</evidence>
<keyword evidence="6 15" id="KW-0548">Nucleotidyltransferase</keyword>
<reference evidence="17 18" key="1">
    <citation type="journal article" date="2013" name="Genome Announc.">
        <title>Complete genome sequence of Simiduia agarivorans SA1(T), a marine bacterium able to degrade a variety of polysaccharides.</title>
        <authorList>
            <person name="Lin S.Y."/>
            <person name="Shieh W.Y."/>
            <person name="Chen J.S."/>
            <person name="Tang S.L."/>
        </authorList>
    </citation>
    <scope>NUCLEOTIDE SEQUENCE [LARGE SCALE GENOMIC DNA]</scope>
    <source>
        <strain evidence="18">DSM 21679 / JCM 13881 / BCRC 17597 / SA1</strain>
    </source>
</reference>
<evidence type="ECO:0000313" key="17">
    <source>
        <dbReference type="EMBL" id="AFU98854.2"/>
    </source>
</evidence>
<dbReference type="GO" id="GO:0009432">
    <property type="term" value="P:SOS response"/>
    <property type="evidence" value="ECO:0007669"/>
    <property type="project" value="UniProtKB-ARBA"/>
</dbReference>
<dbReference type="InterPro" id="IPR043502">
    <property type="entry name" value="DNA/RNA_pol_sf"/>
</dbReference>
<evidence type="ECO:0000256" key="15">
    <source>
        <dbReference type="HAMAP-Rule" id="MF_01113"/>
    </source>
</evidence>
<comment type="similarity">
    <text evidence="2 15">Belongs to the DNA polymerase type-Y family.</text>
</comment>
<dbReference type="Proteomes" id="UP000000466">
    <property type="component" value="Chromosome"/>
</dbReference>
<evidence type="ECO:0000256" key="7">
    <source>
        <dbReference type="ARBA" id="ARBA00022705"/>
    </source>
</evidence>
<comment type="cofactor">
    <cofactor evidence="15">
        <name>Mg(2+)</name>
        <dbReference type="ChEBI" id="CHEBI:18420"/>
    </cofactor>
    <text evidence="15">Binds 2 magnesium ions per subunit.</text>
</comment>
<dbReference type="OrthoDB" id="9808813at2"/>
<evidence type="ECO:0000256" key="6">
    <source>
        <dbReference type="ARBA" id="ARBA00022695"/>
    </source>
</evidence>
<dbReference type="GO" id="GO:0042276">
    <property type="term" value="P:error-prone translesion synthesis"/>
    <property type="evidence" value="ECO:0007669"/>
    <property type="project" value="TreeGrafter"/>
</dbReference>
<keyword evidence="9 15" id="KW-0227">DNA damage</keyword>
<dbReference type="InterPro" id="IPR053848">
    <property type="entry name" value="IMS_HHH_1"/>
</dbReference>
<protein>
    <recommendedName>
        <fullName evidence="15">DNA polymerase IV</fullName>
        <shortName evidence="15">Pol IV</shortName>
        <ecNumber evidence="15">2.7.7.7</ecNumber>
    </recommendedName>
</protein>
<evidence type="ECO:0000256" key="10">
    <source>
        <dbReference type="ARBA" id="ARBA00022842"/>
    </source>
</evidence>
<dbReference type="InterPro" id="IPR001126">
    <property type="entry name" value="UmuC"/>
</dbReference>
<evidence type="ECO:0000256" key="12">
    <source>
        <dbReference type="ARBA" id="ARBA00023125"/>
    </source>
</evidence>
<feature type="domain" description="UmuC" evidence="16">
    <location>
        <begin position="10"/>
        <end position="191"/>
    </location>
</feature>
<keyword evidence="18" id="KW-1185">Reference proteome</keyword>
<dbReference type="GO" id="GO:0005829">
    <property type="term" value="C:cytosol"/>
    <property type="evidence" value="ECO:0007669"/>
    <property type="project" value="TreeGrafter"/>
</dbReference>
<dbReference type="RefSeq" id="WP_016389303.1">
    <property type="nucleotide sequence ID" value="NC_018868.3"/>
</dbReference>
<dbReference type="Pfam" id="PF11799">
    <property type="entry name" value="IMS_C"/>
    <property type="match status" value="1"/>
</dbReference>
<evidence type="ECO:0000256" key="3">
    <source>
        <dbReference type="ARBA" id="ARBA00022457"/>
    </source>
</evidence>
<comment type="function">
    <text evidence="15">Poorly processive, error-prone DNA polymerase involved in untargeted mutagenesis. Copies undamaged DNA at stalled replication forks, which arise in vivo from mismatched or misaligned primer ends. These misaligned primers can be extended by PolIV. Exhibits no 3'-5' exonuclease (proofreading) activity. May be involved in translesional synthesis, in conjunction with the beta clamp from PolIII.</text>
</comment>
<feature type="binding site" evidence="15">
    <location>
        <position position="14"/>
    </location>
    <ligand>
        <name>Mg(2+)</name>
        <dbReference type="ChEBI" id="CHEBI:18420"/>
    </ligand>
</feature>
<dbReference type="InterPro" id="IPR043128">
    <property type="entry name" value="Rev_trsase/Diguanyl_cyclase"/>
</dbReference>
<organism evidence="17 18">
    <name type="scientific">Simiduia agarivorans (strain DSM 21679 / JCM 13881 / BCRC 17597 / SA1)</name>
    <dbReference type="NCBI Taxonomy" id="1117647"/>
    <lineage>
        <taxon>Bacteria</taxon>
        <taxon>Pseudomonadati</taxon>
        <taxon>Pseudomonadota</taxon>
        <taxon>Gammaproteobacteria</taxon>
        <taxon>Cellvibrionales</taxon>
        <taxon>Cellvibrionaceae</taxon>
        <taxon>Simiduia</taxon>
    </lineage>
</organism>
<dbReference type="GO" id="GO:0006281">
    <property type="term" value="P:DNA repair"/>
    <property type="evidence" value="ECO:0007669"/>
    <property type="project" value="UniProtKB-UniRule"/>
</dbReference>
<dbReference type="EC" id="2.7.7.7" evidence="15"/>
<dbReference type="CDD" id="cd03586">
    <property type="entry name" value="PolY_Pol_IV_kappa"/>
    <property type="match status" value="1"/>
</dbReference>
<dbReference type="PANTHER" id="PTHR11076">
    <property type="entry name" value="DNA REPAIR POLYMERASE UMUC / TRANSFERASE FAMILY MEMBER"/>
    <property type="match status" value="1"/>
</dbReference>